<feature type="region of interest" description="Disordered" evidence="2">
    <location>
        <begin position="1"/>
        <end position="22"/>
    </location>
</feature>
<dbReference type="Proteomes" id="UP000654075">
    <property type="component" value="Unassembled WGS sequence"/>
</dbReference>
<feature type="region of interest" description="Disordered" evidence="2">
    <location>
        <begin position="97"/>
        <end position="170"/>
    </location>
</feature>
<keyword evidence="1" id="KW-0175">Coiled coil</keyword>
<feature type="compositionally biased region" description="Polar residues" evidence="2">
    <location>
        <begin position="117"/>
        <end position="128"/>
    </location>
</feature>
<dbReference type="OrthoDB" id="438330at2759"/>
<evidence type="ECO:0008006" key="5">
    <source>
        <dbReference type="Google" id="ProtNLM"/>
    </source>
</evidence>
<evidence type="ECO:0000313" key="3">
    <source>
        <dbReference type="EMBL" id="CAE8595173.1"/>
    </source>
</evidence>
<dbReference type="AlphaFoldDB" id="A0A813EB56"/>
<dbReference type="EMBL" id="CAJNNV010007647">
    <property type="protein sequence ID" value="CAE8595173.1"/>
    <property type="molecule type" value="Genomic_DNA"/>
</dbReference>
<feature type="coiled-coil region" evidence="1">
    <location>
        <begin position="24"/>
        <end position="79"/>
    </location>
</feature>
<organism evidence="3 4">
    <name type="scientific">Polarella glacialis</name>
    <name type="common">Dinoflagellate</name>
    <dbReference type="NCBI Taxonomy" id="89957"/>
    <lineage>
        <taxon>Eukaryota</taxon>
        <taxon>Sar</taxon>
        <taxon>Alveolata</taxon>
        <taxon>Dinophyceae</taxon>
        <taxon>Suessiales</taxon>
        <taxon>Suessiaceae</taxon>
        <taxon>Polarella</taxon>
    </lineage>
</organism>
<sequence>MQQQDAAMADGRGGSSASMMQASLTAAKEARKRAELDAQLLANRIALLKQEEEKAWKKIEETKKRAHEINQLRANNENKFAAKEQFYKAKWESIRSAQTQNAHQREKQKATREAVTQGLQDARFQQASRTKEQSQQLLLQKKEREASERQGKLERGAMIKQRKEEGRRRLEEDRLAQLERFRTDYEARAAQEELLRSRTDALVFDMEREEMELIQRLQNTQTVQRSAYEELEAALGQNSMGASTGNPGNPRAVDRYKYISMNNLSMEIFVHRLHMGLFNLARATIAALGSDPAVANYVPQYDIYGHRHSSKPYRDKTDIFQKEIRHPKWLEPPPAIKTRTELQQARKQCKIPDKSYDFDGDGVVGQLDYFVGKCFDGDMDGRLNTGERRQAERALDNGFLDKYVRGLDATGDASRGCFVRQRRGVITAMDNTADISRTTYPSHFNAHKVPEHSTQTALGQSRKAELKGAGLVHGERWAAVCAPVIEPQPHNHVSVPRQCPISHISQRAEGDHELARVRGGLLPMSMPVNPEREYKSVGLERVDMPLFATRGQLMETRKEAMKRESEDLRAKGDEVCVPLSVRQAEREANEFEFRRPVVEPMTLTKLK</sequence>
<evidence type="ECO:0000256" key="1">
    <source>
        <dbReference type="SAM" id="Coils"/>
    </source>
</evidence>
<comment type="caution">
    <text evidence="3">The sequence shown here is derived from an EMBL/GenBank/DDBJ whole genome shotgun (WGS) entry which is preliminary data.</text>
</comment>
<reference evidence="3" key="1">
    <citation type="submission" date="2021-02" db="EMBL/GenBank/DDBJ databases">
        <authorList>
            <person name="Dougan E. K."/>
            <person name="Rhodes N."/>
            <person name="Thang M."/>
            <person name="Chan C."/>
        </authorList>
    </citation>
    <scope>NUCLEOTIDE SEQUENCE</scope>
</reference>
<dbReference type="PANTHER" id="PTHR37473">
    <property type="entry name" value="EF-HAND DOMAIN-CONTAINING PROTEIN"/>
    <property type="match status" value="1"/>
</dbReference>
<evidence type="ECO:0000313" key="4">
    <source>
        <dbReference type="Proteomes" id="UP000654075"/>
    </source>
</evidence>
<feature type="non-terminal residue" evidence="3">
    <location>
        <position position="1"/>
    </location>
</feature>
<accession>A0A813EB56</accession>
<gene>
    <name evidence="3" type="ORF">PGLA1383_LOCUS13689</name>
</gene>
<feature type="compositionally biased region" description="Basic and acidic residues" evidence="2">
    <location>
        <begin position="140"/>
        <end position="170"/>
    </location>
</feature>
<dbReference type="PANTHER" id="PTHR37473:SF1">
    <property type="entry name" value="EF-HAND DOMAIN-CONTAINING PROTEIN"/>
    <property type="match status" value="1"/>
</dbReference>
<protein>
    <recommendedName>
        <fullName evidence="5">EF-hand domain-containing protein</fullName>
    </recommendedName>
</protein>
<name>A0A813EB56_POLGL</name>
<proteinExistence type="predicted"/>
<keyword evidence="4" id="KW-1185">Reference proteome</keyword>
<evidence type="ECO:0000256" key="2">
    <source>
        <dbReference type="SAM" id="MobiDB-lite"/>
    </source>
</evidence>
<feature type="compositionally biased region" description="Basic and acidic residues" evidence="2">
    <location>
        <begin position="103"/>
        <end position="112"/>
    </location>
</feature>